<dbReference type="CDD" id="cd01335">
    <property type="entry name" value="Radical_SAM"/>
    <property type="match status" value="1"/>
</dbReference>
<dbReference type="SMART" id="SM00729">
    <property type="entry name" value="Elp3"/>
    <property type="match status" value="1"/>
</dbReference>
<feature type="binding site" evidence="8">
    <location>
        <position position="176"/>
    </location>
    <ligand>
        <name>S-adenosyl-L-methionine</name>
        <dbReference type="ChEBI" id="CHEBI:59789"/>
    </ligand>
</feature>
<keyword evidence="3 6" id="KW-0479">Metal-binding</keyword>
<dbReference type="PROSITE" id="PS51918">
    <property type="entry name" value="RADICAL_SAM"/>
    <property type="match status" value="1"/>
</dbReference>
<dbReference type="InterPro" id="IPR006638">
    <property type="entry name" value="Elp3/MiaA/NifB-like_rSAM"/>
</dbReference>
<dbReference type="GO" id="GO:0009234">
    <property type="term" value="P:menaquinone biosynthetic process"/>
    <property type="evidence" value="ECO:0007669"/>
    <property type="project" value="UniProtKB-UniRule"/>
</dbReference>
<feature type="domain" description="Radical SAM core" evidence="9">
    <location>
        <begin position="51"/>
        <end position="287"/>
    </location>
</feature>
<dbReference type="EC" id="1.21.98.1" evidence="6"/>
<dbReference type="PIRSF" id="PIRSF004762">
    <property type="entry name" value="CHP00423"/>
    <property type="match status" value="1"/>
</dbReference>
<feature type="binding site" evidence="6 7">
    <location>
        <position position="65"/>
    </location>
    <ligand>
        <name>[4Fe-4S] cluster</name>
        <dbReference type="ChEBI" id="CHEBI:49883"/>
        <note>4Fe-4S-S-AdoMet</note>
    </ligand>
</feature>
<keyword evidence="5 6" id="KW-0411">Iron-sulfur</keyword>
<dbReference type="SFLD" id="SFLDG01064">
    <property type="entry name" value="F420__menaquinone_cofactor_bio"/>
    <property type="match status" value="2"/>
</dbReference>
<dbReference type="SFLD" id="SFLDG01388">
    <property type="entry name" value="7_8-didemethyl-8-hydroxy-5-dea"/>
    <property type="match status" value="1"/>
</dbReference>
<sequence>MNAIESILKKALDGERIQADEALELYSAKDVLLLGNVASRLSRKKRDAEIITYIVDRNINYTNICVTDCSFCAFYRKEGDKDAYVLPFETIADKIRETVALGGAQILLQGGHNIHLKIDYYEDLFRKIKENFDIHLHALSPSEIHHIVRVSKLSLKEVLQRLKNAGLDSIPGGGAEILVDRVRQVISPYKCNSDQWLEVMAEAHRMEIPTTATMMFGHVETLEERIEHLIRLRRQQDETGGFTAFIPWTYQPGNTELSLDHKITSAVTGLDYLKTLAISRIVLDNFDNLQSSWVTQGPKIGQVSLSYGANDMGSTMLEENVVAAAGTVHCLDEEAIRRLIKDAGRTPQRRNMRYEYV</sequence>
<dbReference type="InterPro" id="IPR007197">
    <property type="entry name" value="rSAM"/>
</dbReference>
<dbReference type="NCBIfam" id="TIGR00423">
    <property type="entry name" value="CofH family radical SAM protein"/>
    <property type="match status" value="1"/>
</dbReference>
<evidence type="ECO:0000313" key="11">
    <source>
        <dbReference type="Proteomes" id="UP000594464"/>
    </source>
</evidence>
<dbReference type="KEGG" id="nva:G3M78_06180"/>
<dbReference type="PANTHER" id="PTHR43076:SF1">
    <property type="entry name" value="LIPOYL SYNTHASE 2"/>
    <property type="match status" value="1"/>
</dbReference>
<comment type="catalytic activity">
    <reaction evidence="6">
        <text>dehypoxanthine futalosine + S-adenosyl-L-methionine = cyclic dehypoxanthinylfutalosinate + 5'-deoxyadenosine + L-methionine + H(+)</text>
        <dbReference type="Rhea" id="RHEA:33083"/>
        <dbReference type="ChEBI" id="CHEBI:15378"/>
        <dbReference type="ChEBI" id="CHEBI:17319"/>
        <dbReference type="ChEBI" id="CHEBI:57844"/>
        <dbReference type="ChEBI" id="CHEBI:58864"/>
        <dbReference type="ChEBI" id="CHEBI:59789"/>
        <dbReference type="ChEBI" id="CHEBI:64270"/>
        <dbReference type="EC" id="1.21.98.1"/>
    </reaction>
</comment>
<reference evidence="11" key="1">
    <citation type="submission" date="2020-02" db="EMBL/GenBank/DDBJ databases">
        <title>Genomic and physiological characterization of two novel Nitrospinaceae genera.</title>
        <authorList>
            <person name="Mueller A.J."/>
            <person name="Jung M.-Y."/>
            <person name="Strachan C.R."/>
            <person name="Herbold C.W."/>
            <person name="Kirkegaard R.H."/>
            <person name="Daims H."/>
        </authorList>
    </citation>
    <scope>NUCLEOTIDE SEQUENCE [LARGE SCALE GENOMIC DNA]</scope>
</reference>
<dbReference type="UniPathway" id="UPA00079"/>
<dbReference type="GO" id="GO:0046992">
    <property type="term" value="F:oxidoreductase activity, acting on X-H and Y-H to form an X-Y bond"/>
    <property type="evidence" value="ECO:0007669"/>
    <property type="project" value="UniProtKB-UniRule"/>
</dbReference>
<dbReference type="InterPro" id="IPR013785">
    <property type="entry name" value="Aldolase_TIM"/>
</dbReference>
<dbReference type="PANTHER" id="PTHR43076">
    <property type="entry name" value="FO SYNTHASE (COFH)"/>
    <property type="match status" value="1"/>
</dbReference>
<dbReference type="InterPro" id="IPR034405">
    <property type="entry name" value="F420"/>
</dbReference>
<organism evidence="10 11">
    <name type="scientific">Candidatus Nitrohelix vancouverensis</name>
    <dbReference type="NCBI Taxonomy" id="2705534"/>
    <lineage>
        <taxon>Bacteria</taxon>
        <taxon>Pseudomonadati</taxon>
        <taxon>Nitrospinota/Tectimicrobiota group</taxon>
        <taxon>Nitrospinota</taxon>
        <taxon>Nitrospinia</taxon>
        <taxon>Nitrospinales</taxon>
        <taxon>Nitrospinaceae</taxon>
        <taxon>Candidatus Nitrohelix</taxon>
    </lineage>
</organism>
<feature type="binding site" evidence="6 7">
    <location>
        <position position="72"/>
    </location>
    <ligand>
        <name>[4Fe-4S] cluster</name>
        <dbReference type="ChEBI" id="CHEBI:49883"/>
        <note>4Fe-4S-S-AdoMet</note>
    </ligand>
</feature>
<dbReference type="Pfam" id="PF04055">
    <property type="entry name" value="Radical_SAM"/>
    <property type="match status" value="1"/>
</dbReference>
<feature type="binding site" evidence="6 7">
    <location>
        <position position="69"/>
    </location>
    <ligand>
        <name>[4Fe-4S] cluster</name>
        <dbReference type="ChEBI" id="CHEBI:49883"/>
        <note>4Fe-4S-S-AdoMet</note>
    </ligand>
</feature>
<protein>
    <recommendedName>
        <fullName evidence="6">Cyclic dehypoxanthine futalosine synthase</fullName>
        <shortName evidence="6">Cyclic DHFL synthase</shortName>
        <ecNumber evidence="6">1.21.98.1</ecNumber>
    </recommendedName>
    <alternativeName>
        <fullName evidence="6">Dehypoxanthine futalosine cyclase</fullName>
        <shortName evidence="6">DHFL cyclase</shortName>
    </alternativeName>
    <alternativeName>
        <fullName evidence="6">Menaquinone biosynthetic enzyme MqnC</fullName>
    </alternativeName>
</protein>
<accession>A0A7T0G390</accession>
<evidence type="ECO:0000259" key="9">
    <source>
        <dbReference type="PROSITE" id="PS51918"/>
    </source>
</evidence>
<dbReference type="EMBL" id="CP048620">
    <property type="protein sequence ID" value="QPJ64996.1"/>
    <property type="molecule type" value="Genomic_DNA"/>
</dbReference>
<evidence type="ECO:0000256" key="3">
    <source>
        <dbReference type="ARBA" id="ARBA00022723"/>
    </source>
</evidence>
<dbReference type="InterPro" id="IPR058240">
    <property type="entry name" value="rSAM_sf"/>
</dbReference>
<dbReference type="NCBIfam" id="TIGR03699">
    <property type="entry name" value="menaquin_MqnC"/>
    <property type="match status" value="1"/>
</dbReference>
<dbReference type="InterPro" id="IPR020050">
    <property type="entry name" value="FO_synthase_su2"/>
</dbReference>
<comment type="function">
    <text evidence="6">Radical SAM enzyme that catalyzes the cyclization of dehypoxanthine futalosine (DHFL) into cyclic dehypoxanthine futalosine (CDHFL), a step in the biosynthesis of menaquinone (MK, vitamin K2).</text>
</comment>
<keyword evidence="6" id="KW-0560">Oxidoreductase</keyword>
<feature type="binding site" evidence="8">
    <location>
        <position position="314"/>
    </location>
    <ligand>
        <name>(3R)-3-methyl-D-ornithine</name>
        <dbReference type="ChEBI" id="CHEBI:64642"/>
    </ligand>
</feature>
<evidence type="ECO:0000256" key="4">
    <source>
        <dbReference type="ARBA" id="ARBA00023004"/>
    </source>
</evidence>
<dbReference type="InterPro" id="IPR045567">
    <property type="entry name" value="CofH/MnqC-like_C"/>
</dbReference>
<keyword evidence="2 6" id="KW-0949">S-adenosyl-L-methionine</keyword>
<gene>
    <name evidence="6 10" type="primary">mqnC</name>
    <name evidence="10" type="ORF">G3M78_06180</name>
</gene>
<keyword evidence="6" id="KW-0474">Menaquinone biosynthesis</keyword>
<keyword evidence="4 6" id="KW-0408">Iron</keyword>
<dbReference type="Pfam" id="PF19288">
    <property type="entry name" value="CofH_C"/>
    <property type="match status" value="1"/>
</dbReference>
<dbReference type="GO" id="GO:0044689">
    <property type="term" value="F:7,8-didemethyl-8-hydroxy-5-deazariboflavin synthase activity"/>
    <property type="evidence" value="ECO:0007669"/>
    <property type="project" value="TreeGrafter"/>
</dbReference>
<dbReference type="GO" id="GO:0016765">
    <property type="term" value="F:transferase activity, transferring alkyl or aryl (other than methyl) groups"/>
    <property type="evidence" value="ECO:0007669"/>
    <property type="project" value="InterPro"/>
</dbReference>
<evidence type="ECO:0000313" key="10">
    <source>
        <dbReference type="EMBL" id="QPJ64996.1"/>
    </source>
</evidence>
<dbReference type="InterPro" id="IPR022431">
    <property type="entry name" value="Cyclic_DHFL_synthase_mqnC"/>
</dbReference>
<dbReference type="Proteomes" id="UP000594464">
    <property type="component" value="Chromosome"/>
</dbReference>
<feature type="binding site" evidence="8">
    <location>
        <position position="140"/>
    </location>
    <ligand>
        <name>(3R)-3-methyl-D-ornithine</name>
        <dbReference type="ChEBI" id="CHEBI:64642"/>
    </ligand>
</feature>
<dbReference type="SFLD" id="SFLDG01389">
    <property type="entry name" value="menaquinone_synthsis_involved"/>
    <property type="match status" value="2"/>
</dbReference>
<evidence type="ECO:0000256" key="2">
    <source>
        <dbReference type="ARBA" id="ARBA00022691"/>
    </source>
</evidence>
<proteinExistence type="inferred from homology"/>
<dbReference type="GO" id="GO:0005506">
    <property type="term" value="F:iron ion binding"/>
    <property type="evidence" value="ECO:0007669"/>
    <property type="project" value="UniProtKB-UniRule"/>
</dbReference>
<evidence type="ECO:0000256" key="8">
    <source>
        <dbReference type="PIRSR" id="PIRSR004762-2"/>
    </source>
</evidence>
<keyword evidence="1 6" id="KW-0004">4Fe-4S</keyword>
<comment type="cofactor">
    <cofactor evidence="6 7">
        <name>[4Fe-4S] cluster</name>
        <dbReference type="ChEBI" id="CHEBI:49883"/>
    </cofactor>
    <text evidence="6 7">Binds 1 [4Fe-4S] cluster. The cluster is coordinated with 3 cysteines and an exchangeable S-adenosyl-L-methionine.</text>
</comment>
<dbReference type="SFLD" id="SFLDF00342">
    <property type="entry name" value="cyclic_dehypoxanthine_futalosi"/>
    <property type="match status" value="1"/>
</dbReference>
<evidence type="ECO:0000256" key="1">
    <source>
        <dbReference type="ARBA" id="ARBA00022485"/>
    </source>
</evidence>
<comment type="pathway">
    <text evidence="6">Quinol/quinone metabolism; menaquinone biosynthesis.</text>
</comment>
<evidence type="ECO:0000256" key="6">
    <source>
        <dbReference type="HAMAP-Rule" id="MF_00992"/>
    </source>
</evidence>
<dbReference type="SFLD" id="SFLDS00029">
    <property type="entry name" value="Radical_SAM"/>
    <property type="match status" value="2"/>
</dbReference>
<dbReference type="HAMAP" id="MF_00992">
    <property type="entry name" value="MqnC"/>
    <property type="match status" value="1"/>
</dbReference>
<dbReference type="SFLD" id="SFLDF00343">
    <property type="entry name" value="aminofutalosine_synthase_(mqnE"/>
    <property type="match status" value="1"/>
</dbReference>
<comment type="similarity">
    <text evidence="6">Belongs to the radical SAM superfamily. MqnC family.</text>
</comment>
<name>A0A7T0G390_9BACT</name>
<dbReference type="Gene3D" id="3.20.20.70">
    <property type="entry name" value="Aldolase class I"/>
    <property type="match status" value="1"/>
</dbReference>
<dbReference type="GO" id="GO:0051539">
    <property type="term" value="F:4 iron, 4 sulfur cluster binding"/>
    <property type="evidence" value="ECO:0007669"/>
    <property type="project" value="UniProtKB-KW"/>
</dbReference>
<dbReference type="AlphaFoldDB" id="A0A7T0G390"/>
<dbReference type="SUPFAM" id="SSF102114">
    <property type="entry name" value="Radical SAM enzymes"/>
    <property type="match status" value="1"/>
</dbReference>
<feature type="binding site" evidence="8">
    <location>
        <position position="71"/>
    </location>
    <ligand>
        <name>S-adenosyl-L-methionine</name>
        <dbReference type="ChEBI" id="CHEBI:59789"/>
    </ligand>
</feature>
<evidence type="ECO:0000256" key="5">
    <source>
        <dbReference type="ARBA" id="ARBA00023014"/>
    </source>
</evidence>
<feature type="binding site" evidence="8">
    <location>
        <position position="292"/>
    </location>
    <ligand>
        <name>(3R)-3-methyl-D-ornithine</name>
        <dbReference type="ChEBI" id="CHEBI:64642"/>
    </ligand>
</feature>
<evidence type="ECO:0000256" key="7">
    <source>
        <dbReference type="PIRSR" id="PIRSR004762-1"/>
    </source>
</evidence>